<dbReference type="GO" id="GO:0004190">
    <property type="term" value="F:aspartic-type endopeptidase activity"/>
    <property type="evidence" value="ECO:0007669"/>
    <property type="project" value="InterPro"/>
</dbReference>
<feature type="region of interest" description="Disordered" evidence="2">
    <location>
        <begin position="231"/>
        <end position="256"/>
    </location>
</feature>
<dbReference type="Pfam" id="PF23055">
    <property type="entry name" value="DUF7041"/>
    <property type="match status" value="1"/>
</dbReference>
<sequence>MDLPEQNPAANIDMAFQAAISLKIPPFWTHDPTLWFYHIEAQFASHRILSDASRLSHVIGSLSPEITNVIRDLIMAPPGSVSYEVFKTTLINRTSESQQKRLHQLLISEELGDKTPSQLLRRMKQLLGDETRPEKIFKQLFLQHLPSNTQVVLTSTRENTSLEELAELADKIAEVQHKYPTVSTMTPAAPSTNPFRAQTSSSEISYLRALMTQQAAQIQILTAQIQALKLSPQRRSTSRSRRDGRRSRSPSATRNSHDTCWYHRTFGTRAQKCTRFLVDTGAEVSIIPVSNTSGKRKETSVCLQAVNHSPIPTYGEQSLTLNIGLRHTFQWVFVVAKLPTPILGADFLHHFGLLVDIKNRRLVDTTTKLTVRGIAARMDTVSPTVMLTTTTRHSSILNEYPDVARPVFHNQPIKHDVTHHIKTSGPPVAARPRRLPPDRLQAVKREFQHMLDLGIIRVSSSNWSSPIHCVPKKSSTDWRVCGDYRSLNKSTISDAYPVSFLQDFSSSLHGPGASIQPNPSRTCGHLKDSSYYTIRNV</sequence>
<dbReference type="InterPro" id="IPR001995">
    <property type="entry name" value="Peptidase_A2_cat"/>
</dbReference>
<keyword evidence="1" id="KW-0378">Hydrolase</keyword>
<dbReference type="Gene3D" id="3.10.10.10">
    <property type="entry name" value="HIV Type 1 Reverse Transcriptase, subunit A, domain 1"/>
    <property type="match status" value="1"/>
</dbReference>
<feature type="compositionally biased region" description="Basic residues" evidence="2">
    <location>
        <begin position="236"/>
        <end position="248"/>
    </location>
</feature>
<dbReference type="GO" id="GO:0006508">
    <property type="term" value="P:proteolysis"/>
    <property type="evidence" value="ECO:0007669"/>
    <property type="project" value="InterPro"/>
</dbReference>
<dbReference type="KEGG" id="osn:115213235"/>
<evidence type="ECO:0000256" key="1">
    <source>
        <dbReference type="ARBA" id="ARBA00022801"/>
    </source>
</evidence>
<keyword evidence="4" id="KW-1185">Reference proteome</keyword>
<dbReference type="InterPro" id="IPR001969">
    <property type="entry name" value="Aspartic_peptidase_AS"/>
</dbReference>
<gene>
    <name evidence="5" type="primary">LOC115213235</name>
</gene>
<dbReference type="PANTHER" id="PTHR33327">
    <property type="entry name" value="ENDONUCLEASE"/>
    <property type="match status" value="1"/>
</dbReference>
<dbReference type="InterPro" id="IPR055469">
    <property type="entry name" value="DUF7041"/>
</dbReference>
<dbReference type="PANTHER" id="PTHR33327:SF3">
    <property type="entry name" value="RNA-DIRECTED DNA POLYMERASE"/>
    <property type="match status" value="1"/>
</dbReference>
<dbReference type="InterPro" id="IPR043502">
    <property type="entry name" value="DNA/RNA_pol_sf"/>
</dbReference>
<accession>A0A6P7SIJ0</accession>
<dbReference type="Proteomes" id="UP000515154">
    <property type="component" value="Linkage group LG6"/>
</dbReference>
<dbReference type="SUPFAM" id="SSF50630">
    <property type="entry name" value="Acid proteases"/>
    <property type="match status" value="1"/>
</dbReference>
<dbReference type="PROSITE" id="PS50175">
    <property type="entry name" value="ASP_PROT_RETROV"/>
    <property type="match status" value="1"/>
</dbReference>
<evidence type="ECO:0000313" key="5">
    <source>
        <dbReference type="RefSeq" id="XP_029638030.1"/>
    </source>
</evidence>
<dbReference type="FunFam" id="2.40.70.10:FF:000130">
    <property type="entry name" value="Retrovirus-related Pol polyprotein from transposon opus-like Protein"/>
    <property type="match status" value="1"/>
</dbReference>
<organism evidence="4 5">
    <name type="scientific">Octopus sinensis</name>
    <name type="common">East Asian common octopus</name>
    <dbReference type="NCBI Taxonomy" id="2607531"/>
    <lineage>
        <taxon>Eukaryota</taxon>
        <taxon>Metazoa</taxon>
        <taxon>Spiralia</taxon>
        <taxon>Lophotrochozoa</taxon>
        <taxon>Mollusca</taxon>
        <taxon>Cephalopoda</taxon>
        <taxon>Coleoidea</taxon>
        <taxon>Octopodiformes</taxon>
        <taxon>Octopoda</taxon>
        <taxon>Incirrata</taxon>
        <taxon>Octopodidae</taxon>
        <taxon>Octopus</taxon>
    </lineage>
</organism>
<evidence type="ECO:0000259" key="3">
    <source>
        <dbReference type="PROSITE" id="PS50175"/>
    </source>
</evidence>
<feature type="domain" description="Peptidase A2" evidence="3">
    <location>
        <begin position="274"/>
        <end position="347"/>
    </location>
</feature>
<dbReference type="RefSeq" id="XP_029638030.1">
    <property type="nucleotide sequence ID" value="XM_029782170.1"/>
</dbReference>
<dbReference type="Pfam" id="PF00077">
    <property type="entry name" value="RVP"/>
    <property type="match status" value="1"/>
</dbReference>
<dbReference type="SUPFAM" id="SSF56672">
    <property type="entry name" value="DNA/RNA polymerases"/>
    <property type="match status" value="1"/>
</dbReference>
<name>A0A6P7SIJ0_9MOLL</name>
<proteinExistence type="predicted"/>
<dbReference type="PROSITE" id="PS00141">
    <property type="entry name" value="ASP_PROTEASE"/>
    <property type="match status" value="1"/>
</dbReference>
<evidence type="ECO:0000256" key="2">
    <source>
        <dbReference type="SAM" id="MobiDB-lite"/>
    </source>
</evidence>
<dbReference type="InterPro" id="IPR021109">
    <property type="entry name" value="Peptidase_aspartic_dom_sf"/>
</dbReference>
<protein>
    <submittedName>
        <fullName evidence="5">Uncharacterized protein LOC115213235</fullName>
    </submittedName>
</protein>
<evidence type="ECO:0000313" key="4">
    <source>
        <dbReference type="Proteomes" id="UP000515154"/>
    </source>
</evidence>
<dbReference type="InterPro" id="IPR018061">
    <property type="entry name" value="Retropepsins"/>
</dbReference>
<dbReference type="Gene3D" id="2.40.70.10">
    <property type="entry name" value="Acid Proteases"/>
    <property type="match status" value="1"/>
</dbReference>
<reference evidence="5" key="1">
    <citation type="submission" date="2025-08" db="UniProtKB">
        <authorList>
            <consortium name="RefSeq"/>
        </authorList>
    </citation>
    <scope>IDENTIFICATION</scope>
</reference>
<dbReference type="AlphaFoldDB" id="A0A6P7SIJ0"/>